<sequence>MLPKTSVPKLTSLPTARAASTRASMQSRYNTRVLSAPAYAAKRQQHFMRSLAVITAAAGVATVSQYYLNDGRLLNTAYAEAPSTAEQPDIQFEKPRKRGATKEENRDLVSSQHLQVRRSWENPGVYACGSNAGKVVAPDSDASYIKTPRRIKFFDGKLLRDIKLDSNLGAAIDEQGNLLQWGVDYSKETTQPTVTLKGKNLISLAISKDRIMGLSSSGKVYSLPVSAADQAAGTKPSESSWIPFWSSTSPISYRTITPSDMSYSEKVSTIAGGQEHALLLTSKGRLFSMASATDAFPTRGQLGVPGLSWDNKPTGPYYQPHELTTLRGFNIAKIACGDYHSIVADTDGRVFSFGNNTSGQLGFDYNTESAVVDTPALLPLQKLYAGSSQTPVVTSVAAGGANSYLTVDATKIASRNSDGRHIGRVTADTFACGAGIYGSLGNSRWTHVQGTPTKIPALSSLFEYDETNNTVIPIRLASISAGNKHVAAVMNNVAHTGALNTDGETYWGRDIVFWGGNEHYQLGTGKRNNVNTPTYIQPLDQVAERKVRGKEEHRFQITPRSTVRLADGRKVSMEQRVECGRDCTAIYSGV</sequence>
<dbReference type="AlphaFoldDB" id="A0A074X8J2"/>
<evidence type="ECO:0000256" key="1">
    <source>
        <dbReference type="PROSITE-ProRule" id="PRU00235"/>
    </source>
</evidence>
<evidence type="ECO:0000313" key="4">
    <source>
        <dbReference type="Proteomes" id="UP000030706"/>
    </source>
</evidence>
<accession>A0A074X8J2</accession>
<proteinExistence type="predicted"/>
<dbReference type="RefSeq" id="XP_029756261.1">
    <property type="nucleotide sequence ID" value="XM_029906308.1"/>
</dbReference>
<dbReference type="InterPro" id="IPR009091">
    <property type="entry name" value="RCC1/BLIP-II"/>
</dbReference>
<dbReference type="Pfam" id="PF13540">
    <property type="entry name" value="RCC1_2"/>
    <property type="match status" value="1"/>
</dbReference>
<dbReference type="GeneID" id="40748614"/>
<feature type="repeat" description="RCC1" evidence="1">
    <location>
        <begin position="427"/>
        <end position="492"/>
    </location>
</feature>
<dbReference type="GO" id="GO:0005743">
    <property type="term" value="C:mitochondrial inner membrane"/>
    <property type="evidence" value="ECO:0007669"/>
    <property type="project" value="TreeGrafter"/>
</dbReference>
<reference evidence="3 4" key="1">
    <citation type="journal article" date="2014" name="BMC Genomics">
        <title>Genome sequencing of four Aureobasidium pullulans varieties: biotechnological potential, stress tolerance, and description of new species.</title>
        <authorList>
            <person name="Gostin Ar C."/>
            <person name="Ohm R.A."/>
            <person name="Kogej T."/>
            <person name="Sonjak S."/>
            <person name="Turk M."/>
            <person name="Zajc J."/>
            <person name="Zalar P."/>
            <person name="Grube M."/>
            <person name="Sun H."/>
            <person name="Han J."/>
            <person name="Sharma A."/>
            <person name="Chiniquy J."/>
            <person name="Ngan C.Y."/>
            <person name="Lipzen A."/>
            <person name="Barry K."/>
            <person name="Grigoriev I.V."/>
            <person name="Gunde-Cimerman N."/>
        </authorList>
    </citation>
    <scope>NUCLEOTIDE SEQUENCE [LARGE SCALE GENOMIC DNA]</scope>
    <source>
        <strain evidence="3 4">EXF-150</strain>
    </source>
</reference>
<name>A0A074X8J2_AURPU</name>
<dbReference type="EMBL" id="KL585000">
    <property type="protein sequence ID" value="KEQ80074.1"/>
    <property type="molecule type" value="Genomic_DNA"/>
</dbReference>
<dbReference type="Gene3D" id="2.130.10.30">
    <property type="entry name" value="Regulator of chromosome condensation 1/beta-lactamase-inhibitor protein II"/>
    <property type="match status" value="1"/>
</dbReference>
<dbReference type="Pfam" id="PF00415">
    <property type="entry name" value="RCC1"/>
    <property type="match status" value="1"/>
</dbReference>
<dbReference type="SUPFAM" id="SSF50985">
    <property type="entry name" value="RCC1/BLIP-II"/>
    <property type="match status" value="1"/>
</dbReference>
<dbReference type="InterPro" id="IPR000408">
    <property type="entry name" value="Reg_chr_condens"/>
</dbReference>
<dbReference type="STRING" id="1043002.A0A074X8J2"/>
<dbReference type="PROSITE" id="PS50012">
    <property type="entry name" value="RCC1_3"/>
    <property type="match status" value="3"/>
</dbReference>
<organism evidence="3 4">
    <name type="scientific">Aureobasidium pullulans EXF-150</name>
    <dbReference type="NCBI Taxonomy" id="1043002"/>
    <lineage>
        <taxon>Eukaryota</taxon>
        <taxon>Fungi</taxon>
        <taxon>Dikarya</taxon>
        <taxon>Ascomycota</taxon>
        <taxon>Pezizomycotina</taxon>
        <taxon>Dothideomycetes</taxon>
        <taxon>Dothideomycetidae</taxon>
        <taxon>Dothideales</taxon>
        <taxon>Saccotheciaceae</taxon>
        <taxon>Aureobasidium</taxon>
    </lineage>
</organism>
<evidence type="ECO:0000313" key="3">
    <source>
        <dbReference type="EMBL" id="KEQ80074.1"/>
    </source>
</evidence>
<evidence type="ECO:0000256" key="2">
    <source>
        <dbReference type="SAM" id="MobiDB-lite"/>
    </source>
</evidence>
<dbReference type="OrthoDB" id="10256179at2759"/>
<feature type="region of interest" description="Disordered" evidence="2">
    <location>
        <begin position="95"/>
        <end position="114"/>
    </location>
</feature>
<dbReference type="HOGENOM" id="CLU_021989_1_0_1"/>
<protein>
    <submittedName>
        <fullName evidence="3">RCC1/BLIP-II protein</fullName>
    </submittedName>
</protein>
<dbReference type="PROSITE" id="PS00626">
    <property type="entry name" value="RCC1_2"/>
    <property type="match status" value="1"/>
</dbReference>
<dbReference type="Proteomes" id="UP000030706">
    <property type="component" value="Unassembled WGS sequence"/>
</dbReference>
<dbReference type="PANTHER" id="PTHR47563:SF1">
    <property type="entry name" value="PROTEIN FMP25, MITOCHONDRIAL"/>
    <property type="match status" value="1"/>
</dbReference>
<dbReference type="InterPro" id="IPR053245">
    <property type="entry name" value="MitoProcess-Associated"/>
</dbReference>
<feature type="repeat" description="RCC1" evidence="1">
    <location>
        <begin position="348"/>
        <end position="409"/>
    </location>
</feature>
<dbReference type="PANTHER" id="PTHR47563">
    <property type="entry name" value="PROTEIN FMP25, MITOCHONDRIAL"/>
    <property type="match status" value="1"/>
</dbReference>
<gene>
    <name evidence="3" type="ORF">M438DRAFT_349098</name>
</gene>
<dbReference type="GO" id="GO:0034551">
    <property type="term" value="P:mitochondrial respiratory chain complex III assembly"/>
    <property type="evidence" value="ECO:0007669"/>
    <property type="project" value="TreeGrafter"/>
</dbReference>
<keyword evidence="4" id="KW-1185">Reference proteome</keyword>
<feature type="repeat" description="RCC1" evidence="1">
    <location>
        <begin position="284"/>
        <end position="347"/>
    </location>
</feature>